<dbReference type="EMBL" id="CM042038">
    <property type="protein sequence ID" value="KAI3732296.1"/>
    <property type="molecule type" value="Genomic_DNA"/>
</dbReference>
<protein>
    <submittedName>
        <fullName evidence="1">Uncharacterized protein</fullName>
    </submittedName>
</protein>
<accession>A0ACB9CDG0</accession>
<proteinExistence type="predicted"/>
<name>A0ACB9CDG0_9ASTR</name>
<gene>
    <name evidence="1" type="ORF">L1987_63500</name>
</gene>
<reference evidence="2" key="1">
    <citation type="journal article" date="2022" name="Mol. Ecol. Resour.">
        <title>The genomes of chicory, endive, great burdock and yacon provide insights into Asteraceae palaeo-polyploidization history and plant inulin production.</title>
        <authorList>
            <person name="Fan W."/>
            <person name="Wang S."/>
            <person name="Wang H."/>
            <person name="Wang A."/>
            <person name="Jiang F."/>
            <person name="Liu H."/>
            <person name="Zhao H."/>
            <person name="Xu D."/>
            <person name="Zhang Y."/>
        </authorList>
    </citation>
    <scope>NUCLEOTIDE SEQUENCE [LARGE SCALE GENOMIC DNA]</scope>
    <source>
        <strain evidence="2">cv. Yunnan</strain>
    </source>
</reference>
<reference evidence="1 2" key="2">
    <citation type="journal article" date="2022" name="Mol. Ecol. Resour.">
        <title>The genomes of chicory, endive, great burdock and yacon provide insights into Asteraceae paleo-polyploidization history and plant inulin production.</title>
        <authorList>
            <person name="Fan W."/>
            <person name="Wang S."/>
            <person name="Wang H."/>
            <person name="Wang A."/>
            <person name="Jiang F."/>
            <person name="Liu H."/>
            <person name="Zhao H."/>
            <person name="Xu D."/>
            <person name="Zhang Y."/>
        </authorList>
    </citation>
    <scope>NUCLEOTIDE SEQUENCE [LARGE SCALE GENOMIC DNA]</scope>
    <source>
        <strain evidence="2">cv. Yunnan</strain>
        <tissue evidence="1">Leaves</tissue>
    </source>
</reference>
<keyword evidence="2" id="KW-1185">Reference proteome</keyword>
<sequence>MPVRVTQATTSAGRRGGRRGGGYTGGRSDGCGRIPARQEYIEEESVHTEPENRVHGTERTHVEEQQFSFEPEVKASWLENLLK</sequence>
<dbReference type="Proteomes" id="UP001056120">
    <property type="component" value="Linkage Group LG21"/>
</dbReference>
<comment type="caution">
    <text evidence="1">The sequence shown here is derived from an EMBL/GenBank/DDBJ whole genome shotgun (WGS) entry which is preliminary data.</text>
</comment>
<evidence type="ECO:0000313" key="2">
    <source>
        <dbReference type="Proteomes" id="UP001056120"/>
    </source>
</evidence>
<organism evidence="1 2">
    <name type="scientific">Smallanthus sonchifolius</name>
    <dbReference type="NCBI Taxonomy" id="185202"/>
    <lineage>
        <taxon>Eukaryota</taxon>
        <taxon>Viridiplantae</taxon>
        <taxon>Streptophyta</taxon>
        <taxon>Embryophyta</taxon>
        <taxon>Tracheophyta</taxon>
        <taxon>Spermatophyta</taxon>
        <taxon>Magnoliopsida</taxon>
        <taxon>eudicotyledons</taxon>
        <taxon>Gunneridae</taxon>
        <taxon>Pentapetalae</taxon>
        <taxon>asterids</taxon>
        <taxon>campanulids</taxon>
        <taxon>Asterales</taxon>
        <taxon>Asteraceae</taxon>
        <taxon>Asteroideae</taxon>
        <taxon>Heliantheae alliance</taxon>
        <taxon>Millerieae</taxon>
        <taxon>Smallanthus</taxon>
    </lineage>
</organism>
<evidence type="ECO:0000313" key="1">
    <source>
        <dbReference type="EMBL" id="KAI3732296.1"/>
    </source>
</evidence>